<keyword evidence="3" id="KW-1185">Reference proteome</keyword>
<reference evidence="2" key="1">
    <citation type="submission" date="2022-06" db="EMBL/GenBank/DDBJ databases">
        <title>Sequencing the genomes of 1000 actinobacteria strains.</title>
        <authorList>
            <person name="Klenk H.-P."/>
        </authorList>
    </citation>
    <scope>NUCLEOTIDE SEQUENCE</scope>
    <source>
        <strain evidence="2">DSM 46694</strain>
    </source>
</reference>
<keyword evidence="1" id="KW-0812">Transmembrane</keyword>
<sequence length="145" mass="15163">MGQIFAGLGFTAVFLAIGMRLMKQAKFIKEDKRRAKWYRAAAVIMFIAGCGLVGSWFQGFATTIAAVVPGPIVGFLAVFCGLGVALDCWGKDNHAGRGTVMVAFIAPLLIVLAPVSLLGINPDDLVNGVKGVTQNAQLVKPGGQG</sequence>
<dbReference type="AlphaFoldDB" id="A0A9X2GUI6"/>
<feature type="transmembrane region" description="Helical" evidence="1">
    <location>
        <begin position="63"/>
        <end position="86"/>
    </location>
</feature>
<feature type="transmembrane region" description="Helical" evidence="1">
    <location>
        <begin position="6"/>
        <end position="25"/>
    </location>
</feature>
<feature type="transmembrane region" description="Helical" evidence="1">
    <location>
        <begin position="37"/>
        <end position="57"/>
    </location>
</feature>
<accession>A0A9X2GUI6</accession>
<evidence type="ECO:0000256" key="1">
    <source>
        <dbReference type="SAM" id="Phobius"/>
    </source>
</evidence>
<dbReference type="RefSeq" id="WP_253760325.1">
    <property type="nucleotide sequence ID" value="NZ_BAABKA010000019.1"/>
</dbReference>
<feature type="transmembrane region" description="Helical" evidence="1">
    <location>
        <begin position="98"/>
        <end position="120"/>
    </location>
</feature>
<organism evidence="2 3">
    <name type="scientific">Nonomuraea thailandensis</name>
    <dbReference type="NCBI Taxonomy" id="1188745"/>
    <lineage>
        <taxon>Bacteria</taxon>
        <taxon>Bacillati</taxon>
        <taxon>Actinomycetota</taxon>
        <taxon>Actinomycetes</taxon>
        <taxon>Streptosporangiales</taxon>
        <taxon>Streptosporangiaceae</taxon>
        <taxon>Nonomuraea</taxon>
    </lineage>
</organism>
<dbReference type="Proteomes" id="UP001139648">
    <property type="component" value="Unassembled WGS sequence"/>
</dbReference>
<dbReference type="EMBL" id="JAMZEB010000004">
    <property type="protein sequence ID" value="MCP2365789.1"/>
    <property type="molecule type" value="Genomic_DNA"/>
</dbReference>
<gene>
    <name evidence="2" type="ORF">HD597_012893</name>
</gene>
<protein>
    <submittedName>
        <fullName evidence="2">Uncharacterized protein</fullName>
    </submittedName>
</protein>
<evidence type="ECO:0000313" key="2">
    <source>
        <dbReference type="EMBL" id="MCP2365789.1"/>
    </source>
</evidence>
<keyword evidence="1" id="KW-0472">Membrane</keyword>
<name>A0A9X2GUI6_9ACTN</name>
<comment type="caution">
    <text evidence="2">The sequence shown here is derived from an EMBL/GenBank/DDBJ whole genome shotgun (WGS) entry which is preliminary data.</text>
</comment>
<proteinExistence type="predicted"/>
<evidence type="ECO:0000313" key="3">
    <source>
        <dbReference type="Proteomes" id="UP001139648"/>
    </source>
</evidence>
<keyword evidence="1" id="KW-1133">Transmembrane helix</keyword>